<dbReference type="AlphaFoldDB" id="A0A0J8AAS7"/>
<protein>
    <recommendedName>
        <fullName evidence="6">PDZ domain-containing protein</fullName>
    </recommendedName>
</protein>
<evidence type="ECO:0008006" key="6">
    <source>
        <dbReference type="Google" id="ProtNLM"/>
    </source>
</evidence>
<dbReference type="PROSITE" id="PS51318">
    <property type="entry name" value="TAT"/>
    <property type="match status" value="1"/>
</dbReference>
<dbReference type="InterPro" id="IPR001969">
    <property type="entry name" value="Aspartic_peptidase_AS"/>
</dbReference>
<dbReference type="SUPFAM" id="SSF50630">
    <property type="entry name" value="Acid proteases"/>
    <property type="match status" value="1"/>
</dbReference>
<dbReference type="PROSITE" id="PS50106">
    <property type="entry name" value="PDZ"/>
    <property type="match status" value="1"/>
</dbReference>
<dbReference type="SUPFAM" id="SSF50156">
    <property type="entry name" value="PDZ domain-like"/>
    <property type="match status" value="1"/>
</dbReference>
<dbReference type="Gene3D" id="2.30.42.10">
    <property type="match status" value="1"/>
</dbReference>
<gene>
    <name evidence="4" type="ORF">V473_20885</name>
</gene>
<dbReference type="Proteomes" id="UP000052232">
    <property type="component" value="Unassembled WGS sequence"/>
</dbReference>
<keyword evidence="1" id="KW-0378">Hydrolase</keyword>
<comment type="caution">
    <text evidence="4">The sequence shown here is derived from an EMBL/GenBank/DDBJ whole genome shotgun (WGS) entry which is preliminary data.</text>
</comment>
<dbReference type="InterPro" id="IPR021109">
    <property type="entry name" value="Peptidase_aspartic_dom_sf"/>
</dbReference>
<dbReference type="InterPro" id="IPR036034">
    <property type="entry name" value="PDZ_sf"/>
</dbReference>
<reference evidence="4 5" key="1">
    <citation type="journal article" date="2015" name="G3 (Bethesda)">
        <title>Insights into Ongoing Evolution of the Hexachlorocyclohexane Catabolic Pathway from Comparative Genomics of Ten Sphingomonadaceae Strains.</title>
        <authorList>
            <person name="Pearce S.L."/>
            <person name="Oakeshott J.G."/>
            <person name="Pandey G."/>
        </authorList>
    </citation>
    <scope>NUCLEOTIDE SEQUENCE [LARGE SCALE GENOMIC DNA]</scope>
    <source>
        <strain evidence="4 5">LL01</strain>
    </source>
</reference>
<dbReference type="EMBL" id="JACT01000006">
    <property type="protein sequence ID" value="KMS52310.1"/>
    <property type="molecule type" value="Genomic_DNA"/>
</dbReference>
<dbReference type="GO" id="GO:0004190">
    <property type="term" value="F:aspartic-type endopeptidase activity"/>
    <property type="evidence" value="ECO:0007669"/>
    <property type="project" value="InterPro"/>
</dbReference>
<feature type="domain" description="Peptidase A2" evidence="3">
    <location>
        <begin position="73"/>
        <end position="149"/>
    </location>
</feature>
<proteinExistence type="predicted"/>
<dbReference type="Pfam" id="PF13650">
    <property type="entry name" value="Asp_protease_2"/>
    <property type="match status" value="1"/>
</dbReference>
<sequence>MENDADAYHRMHRRTLLARGLSAASLLGASSAGFPLTSLARAGDGWGSFAWTSAEIAMGDTLMVSAEVAGSPVRAILDSGSAASIINTRLVESLDIAPSGKRIIRGTGGRVEVTEISDVALTVADDRRRLPFAIVSDLAAISSAFGRPIDLVLGEDILAGRCVALDFTQDRIGFAPTGSFAGGSGWRRLPLTHGTRSELLVTASIGGGSPVQLIFDLGSANALMLSTPFVAAQDLLAGKARSTAALGSLDGVQIVTAFVLDDIVIGEVHIAGVPVAGLDHWQSDSAVGSIGLPLIAQFDVIMDITAESLWLRPAPPKHRLPMLKDRSGFGLAVSPSALTVAHVAVHSPAEKSGWSVGDRIVRIDGRPINASYTRGQLWRWRFLPAGTHFRLVDGSGIVRLLTLADYY</sequence>
<organism evidence="4 5">
    <name type="scientific">Sphingobium cupriresistens LL01</name>
    <dbReference type="NCBI Taxonomy" id="1420583"/>
    <lineage>
        <taxon>Bacteria</taxon>
        <taxon>Pseudomonadati</taxon>
        <taxon>Pseudomonadota</taxon>
        <taxon>Alphaproteobacteria</taxon>
        <taxon>Sphingomonadales</taxon>
        <taxon>Sphingomonadaceae</taxon>
        <taxon>Sphingobium</taxon>
    </lineage>
</organism>
<dbReference type="PROSITE" id="PS00141">
    <property type="entry name" value="ASP_PROTEASE"/>
    <property type="match status" value="1"/>
</dbReference>
<dbReference type="PROSITE" id="PS50175">
    <property type="entry name" value="ASP_PROT_RETROV"/>
    <property type="match status" value="1"/>
</dbReference>
<dbReference type="InterPro" id="IPR001995">
    <property type="entry name" value="Peptidase_A2_cat"/>
</dbReference>
<dbReference type="InterPro" id="IPR001478">
    <property type="entry name" value="PDZ"/>
</dbReference>
<evidence type="ECO:0000313" key="5">
    <source>
        <dbReference type="Proteomes" id="UP000052232"/>
    </source>
</evidence>
<dbReference type="GO" id="GO:0006508">
    <property type="term" value="P:proteolysis"/>
    <property type="evidence" value="ECO:0007669"/>
    <property type="project" value="InterPro"/>
</dbReference>
<dbReference type="InterPro" id="IPR006311">
    <property type="entry name" value="TAT_signal"/>
</dbReference>
<dbReference type="PATRIC" id="fig|1420583.3.peg.3987"/>
<dbReference type="STRING" id="1420583.V473_20885"/>
<feature type="domain" description="PDZ" evidence="2">
    <location>
        <begin position="319"/>
        <end position="368"/>
    </location>
</feature>
<accession>A0A0J8AAS7</accession>
<evidence type="ECO:0000256" key="1">
    <source>
        <dbReference type="ARBA" id="ARBA00022801"/>
    </source>
</evidence>
<evidence type="ECO:0000313" key="4">
    <source>
        <dbReference type="EMBL" id="KMS52310.1"/>
    </source>
</evidence>
<evidence type="ECO:0000259" key="3">
    <source>
        <dbReference type="PROSITE" id="PS50175"/>
    </source>
</evidence>
<dbReference type="Gene3D" id="2.40.70.10">
    <property type="entry name" value="Acid Proteases"/>
    <property type="match status" value="2"/>
</dbReference>
<keyword evidence="5" id="KW-1185">Reference proteome</keyword>
<name>A0A0J8AAS7_9SPHN</name>
<evidence type="ECO:0000259" key="2">
    <source>
        <dbReference type="PROSITE" id="PS50106"/>
    </source>
</evidence>
<dbReference type="CDD" id="cd00303">
    <property type="entry name" value="retropepsin_like"/>
    <property type="match status" value="1"/>
</dbReference>